<organism evidence="1">
    <name type="scientific">hydrothermal vent metagenome</name>
    <dbReference type="NCBI Taxonomy" id="652676"/>
    <lineage>
        <taxon>unclassified sequences</taxon>
        <taxon>metagenomes</taxon>
        <taxon>ecological metagenomes</taxon>
    </lineage>
</organism>
<protein>
    <submittedName>
        <fullName evidence="1">Uncharacterized protein</fullName>
    </submittedName>
</protein>
<sequence length="40" mass="4619">MAPEAGLQRQTRQIEFGRALSQNFFMSYNTVFGVSKHELE</sequence>
<accession>A0A160TCQ2</accession>
<dbReference type="AlphaFoldDB" id="A0A160TCQ2"/>
<name>A0A160TCQ2_9ZZZZ</name>
<proteinExistence type="predicted"/>
<reference evidence="1" key="1">
    <citation type="submission" date="2015-10" db="EMBL/GenBank/DDBJ databases">
        <authorList>
            <person name="Gilbert D.G."/>
        </authorList>
    </citation>
    <scope>NUCLEOTIDE SEQUENCE</scope>
</reference>
<dbReference type="EMBL" id="CZQC01000041">
    <property type="protein sequence ID" value="CUS41388.1"/>
    <property type="molecule type" value="Genomic_DNA"/>
</dbReference>
<gene>
    <name evidence="1" type="ORF">MGWOODY_Tha1789</name>
</gene>
<evidence type="ECO:0000313" key="1">
    <source>
        <dbReference type="EMBL" id="CUS41388.1"/>
    </source>
</evidence>